<accession>A0A2W5FP11</accession>
<evidence type="ECO:0000313" key="3">
    <source>
        <dbReference type="Proteomes" id="UP000249739"/>
    </source>
</evidence>
<dbReference type="GO" id="GO:0005737">
    <property type="term" value="C:cytoplasm"/>
    <property type="evidence" value="ECO:0007669"/>
    <property type="project" value="TreeGrafter"/>
</dbReference>
<dbReference type="CDD" id="cd02956">
    <property type="entry name" value="ybbN"/>
    <property type="match status" value="1"/>
</dbReference>
<dbReference type="PANTHER" id="PTHR45663:SF11">
    <property type="entry name" value="GEO12009P1"/>
    <property type="match status" value="1"/>
</dbReference>
<dbReference type="Gene3D" id="3.40.30.10">
    <property type="entry name" value="Glutaredoxin"/>
    <property type="match status" value="1"/>
</dbReference>
<evidence type="ECO:0000259" key="1">
    <source>
        <dbReference type="PROSITE" id="PS51352"/>
    </source>
</evidence>
<dbReference type="GO" id="GO:0015035">
    <property type="term" value="F:protein-disulfide reductase activity"/>
    <property type="evidence" value="ECO:0007669"/>
    <property type="project" value="TreeGrafter"/>
</dbReference>
<dbReference type="Pfam" id="PF14559">
    <property type="entry name" value="TPR_19"/>
    <property type="match status" value="1"/>
</dbReference>
<dbReference type="Proteomes" id="UP000249739">
    <property type="component" value="Unassembled WGS sequence"/>
</dbReference>
<dbReference type="Pfam" id="PF00085">
    <property type="entry name" value="Thioredoxin"/>
    <property type="match status" value="1"/>
</dbReference>
<gene>
    <name evidence="2" type="ORF">DI586_04640</name>
</gene>
<dbReference type="SUPFAM" id="SSF52833">
    <property type="entry name" value="Thioredoxin-like"/>
    <property type="match status" value="1"/>
</dbReference>
<protein>
    <submittedName>
        <fullName evidence="2">Thioredoxin family protein</fullName>
    </submittedName>
</protein>
<feature type="domain" description="Thioredoxin" evidence="1">
    <location>
        <begin position="1"/>
        <end position="83"/>
    </location>
</feature>
<name>A0A2W5FP11_9BACT</name>
<dbReference type="InterPro" id="IPR013766">
    <property type="entry name" value="Thioredoxin_domain"/>
</dbReference>
<dbReference type="AlphaFoldDB" id="A0A2W5FP11"/>
<proteinExistence type="predicted"/>
<dbReference type="Pfam" id="PF14561">
    <property type="entry name" value="TPR_20"/>
    <property type="match status" value="1"/>
</dbReference>
<evidence type="ECO:0000313" key="2">
    <source>
        <dbReference type="EMBL" id="PZP56134.1"/>
    </source>
</evidence>
<dbReference type="PANTHER" id="PTHR45663">
    <property type="entry name" value="GEO12009P1"/>
    <property type="match status" value="1"/>
</dbReference>
<sequence length="266" mass="28956">DFWAPWCGPCKQLMPVLEEIINAQGGKVALAKVNIDENPELAQAFRVQSVPTVIAMFMGQPVSGFQGVRPKSDIENLINQLLQIQKQQMPDALDIPSALAAASDAMAENNFDLAQNIYGEILAEDNLNAAAFAGMIRILIAVGEIGQAKAVSDGLPEQIAKDPNITSVRTALELALNRPPGALDEIERRLAAQSDNPDILFEYAEAAFAAGEKDKAVDTLIALIKKHKDWEEDKARKQLLKYFEAWGVMDPASASGRRKLSSLLFS</sequence>
<dbReference type="PROSITE" id="PS51352">
    <property type="entry name" value="THIOREDOXIN_2"/>
    <property type="match status" value="1"/>
</dbReference>
<dbReference type="InterPro" id="IPR036249">
    <property type="entry name" value="Thioredoxin-like_sf"/>
</dbReference>
<dbReference type="InterPro" id="IPR011990">
    <property type="entry name" value="TPR-like_helical_dom_sf"/>
</dbReference>
<dbReference type="SUPFAM" id="SSF48452">
    <property type="entry name" value="TPR-like"/>
    <property type="match status" value="1"/>
</dbReference>
<dbReference type="GO" id="GO:0006950">
    <property type="term" value="P:response to stress"/>
    <property type="evidence" value="ECO:0007669"/>
    <property type="project" value="UniProtKB-ARBA"/>
</dbReference>
<reference evidence="2 3" key="1">
    <citation type="submission" date="2017-08" db="EMBL/GenBank/DDBJ databases">
        <title>Infants hospitalized years apart are colonized by the same room-sourced microbial strains.</title>
        <authorList>
            <person name="Brooks B."/>
            <person name="Olm M.R."/>
            <person name="Firek B.A."/>
            <person name="Baker R."/>
            <person name="Thomas B.C."/>
            <person name="Morowitz M.J."/>
            <person name="Banfield J.F."/>
        </authorList>
    </citation>
    <scope>NUCLEOTIDE SEQUENCE [LARGE SCALE GENOMIC DNA]</scope>
    <source>
        <strain evidence="2">S2_006_000_R2_64</strain>
    </source>
</reference>
<feature type="non-terminal residue" evidence="2">
    <location>
        <position position="1"/>
    </location>
</feature>
<organism evidence="2 3">
    <name type="scientific">Micavibrio aeruginosavorus</name>
    <dbReference type="NCBI Taxonomy" id="349221"/>
    <lineage>
        <taxon>Bacteria</taxon>
        <taxon>Pseudomonadati</taxon>
        <taxon>Bdellovibrionota</taxon>
        <taxon>Bdellovibrionia</taxon>
        <taxon>Bdellovibrionales</taxon>
        <taxon>Pseudobdellovibrionaceae</taxon>
        <taxon>Micavibrio</taxon>
    </lineage>
</organism>
<dbReference type="EMBL" id="QFOT01000036">
    <property type="protein sequence ID" value="PZP56134.1"/>
    <property type="molecule type" value="Genomic_DNA"/>
</dbReference>
<dbReference type="Gene3D" id="1.25.40.10">
    <property type="entry name" value="Tetratricopeptide repeat domain"/>
    <property type="match status" value="1"/>
</dbReference>
<comment type="caution">
    <text evidence="2">The sequence shown here is derived from an EMBL/GenBank/DDBJ whole genome shotgun (WGS) entry which is preliminary data.</text>
</comment>